<dbReference type="Proteomes" id="UP001163105">
    <property type="component" value="Unassembled WGS sequence"/>
</dbReference>
<dbReference type="EMBL" id="JAQHRD010000002">
    <property type="protein sequence ID" value="KAJ6444869.1"/>
    <property type="molecule type" value="Genomic_DNA"/>
</dbReference>
<protein>
    <submittedName>
        <fullName evidence="3">Uncharacterized protein</fullName>
    </submittedName>
</protein>
<keyword evidence="2" id="KW-0732">Signal</keyword>
<accession>A0AB34G0F6</accession>
<evidence type="ECO:0000313" key="3">
    <source>
        <dbReference type="EMBL" id="KAJ6444869.1"/>
    </source>
</evidence>
<dbReference type="AlphaFoldDB" id="A0AB34G0F6"/>
<evidence type="ECO:0000256" key="2">
    <source>
        <dbReference type="SAM" id="SignalP"/>
    </source>
</evidence>
<keyword evidence="4" id="KW-1185">Reference proteome</keyword>
<name>A0AB34G0F6_9HYPO</name>
<feature type="region of interest" description="Disordered" evidence="1">
    <location>
        <begin position="165"/>
        <end position="187"/>
    </location>
</feature>
<proteinExistence type="predicted"/>
<feature type="signal peptide" evidence="2">
    <location>
        <begin position="1"/>
        <end position="20"/>
    </location>
</feature>
<gene>
    <name evidence="3" type="ORF">O9K51_03269</name>
</gene>
<evidence type="ECO:0000313" key="4">
    <source>
        <dbReference type="Proteomes" id="UP001163105"/>
    </source>
</evidence>
<organism evidence="3 4">
    <name type="scientific">Purpureocillium lavendulum</name>
    <dbReference type="NCBI Taxonomy" id="1247861"/>
    <lineage>
        <taxon>Eukaryota</taxon>
        <taxon>Fungi</taxon>
        <taxon>Dikarya</taxon>
        <taxon>Ascomycota</taxon>
        <taxon>Pezizomycotina</taxon>
        <taxon>Sordariomycetes</taxon>
        <taxon>Hypocreomycetidae</taxon>
        <taxon>Hypocreales</taxon>
        <taxon>Ophiocordycipitaceae</taxon>
        <taxon>Purpureocillium</taxon>
    </lineage>
</organism>
<comment type="caution">
    <text evidence="3">The sequence shown here is derived from an EMBL/GenBank/DDBJ whole genome shotgun (WGS) entry which is preliminary data.</text>
</comment>
<feature type="chain" id="PRO_5044298711" evidence="2">
    <location>
        <begin position="21"/>
        <end position="187"/>
    </location>
</feature>
<reference evidence="3" key="1">
    <citation type="submission" date="2023-01" db="EMBL/GenBank/DDBJ databases">
        <title>The growth and conidiation of Purpureocillium lavendulum are regulated by nitrogen source and histone H3K14 acetylation.</title>
        <authorList>
            <person name="Tang P."/>
            <person name="Han J."/>
            <person name="Zhang C."/>
            <person name="Tang P."/>
            <person name="Qi F."/>
            <person name="Zhang K."/>
            <person name="Liang L."/>
        </authorList>
    </citation>
    <scope>NUCLEOTIDE SEQUENCE</scope>
    <source>
        <strain evidence="3">YMF1.00683</strain>
    </source>
</reference>
<evidence type="ECO:0000256" key="1">
    <source>
        <dbReference type="SAM" id="MobiDB-lite"/>
    </source>
</evidence>
<sequence length="187" mass="21217">MKPTYYSLAALPALAALTAASSWNQPLSPPPSVHDQKDAPQLIQHFTALLSLNRDIMKGWRSRMDLLSQAIRDDDGAAWYVHWMKDNMEVIGKNDRPVTRETLERIRETHKNDKPWEEANTKTEMLNAIMTEVSGLAGTIEDNEALIHQRMRWDDLKAICEGQVFPDANNSDCKEEQKRARGSSQTA</sequence>